<dbReference type="EMBL" id="SSSN01000009">
    <property type="protein sequence ID" value="THG32591.1"/>
    <property type="molecule type" value="Genomic_DNA"/>
</dbReference>
<dbReference type="Proteomes" id="UP000307380">
    <property type="component" value="Unassembled WGS sequence"/>
</dbReference>
<keyword evidence="1" id="KW-0001">2Fe-2S</keyword>
<dbReference type="InterPro" id="IPR019251">
    <property type="entry name" value="DUF2231_TM"/>
</dbReference>
<dbReference type="GO" id="GO:0051537">
    <property type="term" value="F:2 iron, 2 sulfur cluster binding"/>
    <property type="evidence" value="ECO:0007669"/>
    <property type="project" value="UniProtKB-KW"/>
</dbReference>
<evidence type="ECO:0000256" key="3">
    <source>
        <dbReference type="ARBA" id="ARBA00023004"/>
    </source>
</evidence>
<dbReference type="GO" id="GO:0016705">
    <property type="term" value="F:oxidoreductase activity, acting on paired donors, with incorporation or reduction of molecular oxygen"/>
    <property type="evidence" value="ECO:0007669"/>
    <property type="project" value="UniProtKB-ARBA"/>
</dbReference>
<evidence type="ECO:0000256" key="1">
    <source>
        <dbReference type="ARBA" id="ARBA00022714"/>
    </source>
</evidence>
<reference evidence="6 7" key="1">
    <citation type="submission" date="2019-04" db="EMBL/GenBank/DDBJ databases">
        <authorList>
            <person name="Jiang L."/>
        </authorList>
    </citation>
    <scope>NUCLEOTIDE SEQUENCE [LARGE SCALE GENOMIC DNA]</scope>
    <source>
        <strain evidence="6 7">YIM 131861</strain>
    </source>
</reference>
<accession>A0A4S4FQM1</accession>
<dbReference type="Pfam" id="PF09990">
    <property type="entry name" value="DUF2231"/>
    <property type="match status" value="1"/>
</dbReference>
<protein>
    <submittedName>
        <fullName evidence="6">(2Fe-2S)-binding protein</fullName>
    </submittedName>
</protein>
<dbReference type="InterPro" id="IPR036922">
    <property type="entry name" value="Rieske_2Fe-2S_sf"/>
</dbReference>
<dbReference type="PROSITE" id="PS51296">
    <property type="entry name" value="RIESKE"/>
    <property type="match status" value="1"/>
</dbReference>
<dbReference type="AlphaFoldDB" id="A0A4S4FQM1"/>
<dbReference type="RefSeq" id="WP_136424893.1">
    <property type="nucleotide sequence ID" value="NZ_SSSN01000009.1"/>
</dbReference>
<dbReference type="PANTHER" id="PTHR21496">
    <property type="entry name" value="FERREDOXIN-RELATED"/>
    <property type="match status" value="1"/>
</dbReference>
<evidence type="ECO:0000313" key="7">
    <source>
        <dbReference type="Proteomes" id="UP000307380"/>
    </source>
</evidence>
<name>A0A4S4FQM1_9MICO</name>
<keyword evidence="4" id="KW-0411">Iron-sulfur</keyword>
<dbReference type="GO" id="GO:0046872">
    <property type="term" value="F:metal ion binding"/>
    <property type="evidence" value="ECO:0007669"/>
    <property type="project" value="UniProtKB-KW"/>
</dbReference>
<organism evidence="6 7">
    <name type="scientific">Orlajensenia flava</name>
    <dbReference type="NCBI Taxonomy" id="2565934"/>
    <lineage>
        <taxon>Bacteria</taxon>
        <taxon>Bacillati</taxon>
        <taxon>Actinomycetota</taxon>
        <taxon>Actinomycetes</taxon>
        <taxon>Micrococcales</taxon>
        <taxon>Microbacteriaceae</taxon>
        <taxon>Orlajensenia</taxon>
    </lineage>
</organism>
<dbReference type="SUPFAM" id="SSF50022">
    <property type="entry name" value="ISP domain"/>
    <property type="match status" value="1"/>
</dbReference>
<dbReference type="Pfam" id="PF00355">
    <property type="entry name" value="Rieske"/>
    <property type="match status" value="1"/>
</dbReference>
<dbReference type="InterPro" id="IPR017941">
    <property type="entry name" value="Rieske_2Fe-2S"/>
</dbReference>
<comment type="caution">
    <text evidence="6">The sequence shown here is derived from an EMBL/GenBank/DDBJ whole genome shotgun (WGS) entry which is preliminary data.</text>
</comment>
<evidence type="ECO:0000256" key="4">
    <source>
        <dbReference type="ARBA" id="ARBA00023014"/>
    </source>
</evidence>
<proteinExistence type="predicted"/>
<gene>
    <name evidence="6" type="ORF">E6C70_12635</name>
</gene>
<keyword evidence="7" id="KW-1185">Reference proteome</keyword>
<dbReference type="GO" id="GO:0004497">
    <property type="term" value="F:monooxygenase activity"/>
    <property type="evidence" value="ECO:0007669"/>
    <property type="project" value="UniProtKB-ARBA"/>
</dbReference>
<dbReference type="Gene3D" id="2.102.10.10">
    <property type="entry name" value="Rieske [2Fe-2S] iron-sulphur domain"/>
    <property type="match status" value="1"/>
</dbReference>
<keyword evidence="3" id="KW-0408">Iron</keyword>
<dbReference type="OrthoDB" id="9795104at2"/>
<sequence>MRELRIVGLLSRVEGVAALDPLIDRIVGSVNAVVRPRAVRDVLHGVPIGHPLHPAVVLLPLGSWISASLLDLVPGTERSARLLVAAGLVGTLPASLTGFTDWAELHEQQKRVGLLHSAANVAASGLYLASFLRRTPGTGRGKLLALLGLAVVSGSAFVGGHLSFRQASGANHTEHVPHLFPEGWQRLVELDALVVDQPTHVEVSGQPLLVVRSGDGVEVLSDVCSHLSGPLSEGRLVGTGADACIECPWHESRFLLATGEVVHGPATAPQPRFDTRVVDGLVEVCLPGAG</sequence>
<evidence type="ECO:0000313" key="6">
    <source>
        <dbReference type="EMBL" id="THG32591.1"/>
    </source>
</evidence>
<feature type="domain" description="Rieske" evidence="5">
    <location>
        <begin position="185"/>
        <end position="284"/>
    </location>
</feature>
<dbReference type="PANTHER" id="PTHR21496:SF23">
    <property type="entry name" value="3-PHENYLPROPIONATE_CINNAMIC ACID DIOXYGENASE FERREDOXIN SUBUNIT"/>
    <property type="match status" value="1"/>
</dbReference>
<evidence type="ECO:0000259" key="5">
    <source>
        <dbReference type="PROSITE" id="PS51296"/>
    </source>
</evidence>
<keyword evidence="2" id="KW-0479">Metal-binding</keyword>
<evidence type="ECO:0000256" key="2">
    <source>
        <dbReference type="ARBA" id="ARBA00022723"/>
    </source>
</evidence>